<proteinExistence type="predicted"/>
<reference evidence="7 8" key="1">
    <citation type="submission" date="2014-09" db="EMBL/GenBank/DDBJ databases">
        <title>Genome sequence of Sinomonas sp. MUSC 117.</title>
        <authorList>
            <person name="Lee L.-H."/>
        </authorList>
    </citation>
    <scope>NUCLEOTIDE SEQUENCE [LARGE SCALE GENOMIC DNA]</scope>
    <source>
        <strain evidence="7 8">MUSC 117</strain>
    </source>
</reference>
<gene>
    <name evidence="7" type="ORF">LK10_10850</name>
</gene>
<dbReference type="Gene3D" id="1.10.1670.10">
    <property type="entry name" value="Helix-hairpin-Helix base-excision DNA repair enzymes (C-terminal)"/>
    <property type="match status" value="1"/>
</dbReference>
<dbReference type="InterPro" id="IPR011257">
    <property type="entry name" value="DNA_glycosylase"/>
</dbReference>
<keyword evidence="8" id="KW-1185">Reference proteome</keyword>
<dbReference type="Gene3D" id="1.10.340.30">
    <property type="entry name" value="Hypothetical protein, domain 2"/>
    <property type="match status" value="1"/>
</dbReference>
<name>A0A0B2AMA8_9MICC</name>
<dbReference type="CDD" id="cd00056">
    <property type="entry name" value="ENDO3c"/>
    <property type="match status" value="1"/>
</dbReference>
<dbReference type="STRING" id="1338436.LK10_10850"/>
<evidence type="ECO:0000256" key="1">
    <source>
        <dbReference type="ARBA" id="ARBA00000086"/>
    </source>
</evidence>
<keyword evidence="3" id="KW-0227">DNA damage</keyword>
<dbReference type="EMBL" id="JTDL01000109">
    <property type="protein sequence ID" value="KHL02964.1"/>
    <property type="molecule type" value="Genomic_DNA"/>
</dbReference>
<dbReference type="Pfam" id="PF06029">
    <property type="entry name" value="AlkA_N"/>
    <property type="match status" value="1"/>
</dbReference>
<dbReference type="AlphaFoldDB" id="A0A0B2AMA8"/>
<dbReference type="GO" id="GO:0008725">
    <property type="term" value="F:DNA-3-methyladenine glycosylase activity"/>
    <property type="evidence" value="ECO:0007669"/>
    <property type="project" value="TreeGrafter"/>
</dbReference>
<dbReference type="InterPro" id="IPR023170">
    <property type="entry name" value="HhH_base_excis_C"/>
</dbReference>
<dbReference type="GO" id="GO:0043916">
    <property type="term" value="F:DNA-7-methylguanine glycosylase activity"/>
    <property type="evidence" value="ECO:0007669"/>
    <property type="project" value="TreeGrafter"/>
</dbReference>
<accession>A0A0B2AMA8</accession>
<dbReference type="SUPFAM" id="SSF48150">
    <property type="entry name" value="DNA-glycosylase"/>
    <property type="match status" value="1"/>
</dbReference>
<feature type="domain" description="DNA-3-methyladenine glycosylase AlkA N-terminal" evidence="6">
    <location>
        <begin position="1"/>
        <end position="126"/>
    </location>
</feature>
<dbReference type="InterPro" id="IPR003265">
    <property type="entry name" value="HhH-GPD_domain"/>
</dbReference>
<dbReference type="Proteomes" id="UP000030982">
    <property type="component" value="Unassembled WGS sequence"/>
</dbReference>
<dbReference type="InterPro" id="IPR051912">
    <property type="entry name" value="Alkylbase_DNA_Glycosylase/TA"/>
</dbReference>
<evidence type="ECO:0000259" key="5">
    <source>
        <dbReference type="SMART" id="SM00478"/>
    </source>
</evidence>
<dbReference type="SMART" id="SM00478">
    <property type="entry name" value="ENDO3c"/>
    <property type="match status" value="1"/>
</dbReference>
<dbReference type="InterPro" id="IPR010316">
    <property type="entry name" value="AlkA_N"/>
</dbReference>
<dbReference type="Pfam" id="PF00730">
    <property type="entry name" value="HhH-GPD"/>
    <property type="match status" value="1"/>
</dbReference>
<comment type="catalytic activity">
    <reaction evidence="1">
        <text>Hydrolysis of alkylated DNA, releasing 3-methyladenine, 3-methylguanine, 7-methylguanine and 7-methyladenine.</text>
        <dbReference type="EC" id="3.2.2.21"/>
    </reaction>
</comment>
<dbReference type="GO" id="GO:0006285">
    <property type="term" value="P:base-excision repair, AP site formation"/>
    <property type="evidence" value="ECO:0007669"/>
    <property type="project" value="TreeGrafter"/>
</dbReference>
<dbReference type="Gene3D" id="3.30.310.20">
    <property type="entry name" value="DNA-3-methyladenine glycosylase AlkA, N-terminal domain"/>
    <property type="match status" value="1"/>
</dbReference>
<dbReference type="PANTHER" id="PTHR43003:SF13">
    <property type="entry name" value="DNA-3-METHYLADENINE GLYCOSYLASE 2"/>
    <property type="match status" value="1"/>
</dbReference>
<evidence type="ECO:0000256" key="2">
    <source>
        <dbReference type="ARBA" id="ARBA00012000"/>
    </source>
</evidence>
<dbReference type="GO" id="GO:0005737">
    <property type="term" value="C:cytoplasm"/>
    <property type="evidence" value="ECO:0007669"/>
    <property type="project" value="TreeGrafter"/>
</dbReference>
<evidence type="ECO:0000313" key="7">
    <source>
        <dbReference type="EMBL" id="KHL02964.1"/>
    </source>
</evidence>
<dbReference type="EC" id="3.2.2.21" evidence="2"/>
<dbReference type="GO" id="GO:0006307">
    <property type="term" value="P:DNA alkylation repair"/>
    <property type="evidence" value="ECO:0007669"/>
    <property type="project" value="TreeGrafter"/>
</dbReference>
<dbReference type="GO" id="GO:0032993">
    <property type="term" value="C:protein-DNA complex"/>
    <property type="evidence" value="ECO:0007669"/>
    <property type="project" value="TreeGrafter"/>
</dbReference>
<dbReference type="SUPFAM" id="SSF55945">
    <property type="entry name" value="TATA-box binding protein-like"/>
    <property type="match status" value="1"/>
</dbReference>
<comment type="caution">
    <text evidence="7">The sequence shown here is derived from an EMBL/GenBank/DDBJ whole genome shotgun (WGS) entry which is preliminary data.</text>
</comment>
<evidence type="ECO:0000256" key="4">
    <source>
        <dbReference type="ARBA" id="ARBA00023204"/>
    </source>
</evidence>
<dbReference type="GO" id="GO:0032131">
    <property type="term" value="F:alkylated DNA binding"/>
    <property type="evidence" value="ECO:0007669"/>
    <property type="project" value="TreeGrafter"/>
</dbReference>
<organism evidence="7 8">
    <name type="scientific">Sinomonas humi</name>
    <dbReference type="NCBI Taxonomy" id="1338436"/>
    <lineage>
        <taxon>Bacteria</taxon>
        <taxon>Bacillati</taxon>
        <taxon>Actinomycetota</taxon>
        <taxon>Actinomycetes</taxon>
        <taxon>Micrococcales</taxon>
        <taxon>Micrococcaceae</taxon>
        <taxon>Sinomonas</taxon>
    </lineage>
</organism>
<dbReference type="InterPro" id="IPR037046">
    <property type="entry name" value="AlkA_N_sf"/>
</dbReference>
<keyword evidence="4" id="KW-0234">DNA repair</keyword>
<sequence>MRLEALGGLEPDAILGSLAAHTVPGAEQTDLGARTHSRLVSSRFGPQRVLLHFDEGGIDLTIENHLEAMAPSLTDHDELAALSATIRAWFDLDTDLEPIRRVLDADPMLTPLVASRPNLRVIGTPDPFQSAVTTVLGQQVSLPAGRTFAGRLVAAYGEPVQSGLRRFPEAKVLAEACAEELRAAVGLTSARAATVLSLAQAWLVSNDGLGMPTREALLAVPGIGQWTVDYLAVRFGDRDAFTPGDLVLRRALGGVTAKQATVRAEAWRPYRAYALMHLWTHTAYTRL</sequence>
<dbReference type="PANTHER" id="PTHR43003">
    <property type="entry name" value="DNA-3-METHYLADENINE GLYCOSYLASE"/>
    <property type="match status" value="1"/>
</dbReference>
<protein>
    <recommendedName>
        <fullName evidence="2">DNA-3-methyladenine glycosylase II</fullName>
        <ecNumber evidence="2">3.2.2.21</ecNumber>
    </recommendedName>
</protein>
<evidence type="ECO:0000256" key="3">
    <source>
        <dbReference type="ARBA" id="ARBA00022763"/>
    </source>
</evidence>
<evidence type="ECO:0000313" key="8">
    <source>
        <dbReference type="Proteomes" id="UP000030982"/>
    </source>
</evidence>
<dbReference type="SMART" id="SM01009">
    <property type="entry name" value="AlkA_N"/>
    <property type="match status" value="1"/>
</dbReference>
<feature type="domain" description="HhH-GPD" evidence="5">
    <location>
        <begin position="136"/>
        <end position="284"/>
    </location>
</feature>
<evidence type="ECO:0000259" key="6">
    <source>
        <dbReference type="SMART" id="SM01009"/>
    </source>
</evidence>